<dbReference type="EMBL" id="BAABAB010000027">
    <property type="protein sequence ID" value="GAA3630883.1"/>
    <property type="molecule type" value="Genomic_DNA"/>
</dbReference>
<organism evidence="7 8">
    <name type="scientific">Microlunatus ginsengisoli</name>
    <dbReference type="NCBI Taxonomy" id="363863"/>
    <lineage>
        <taxon>Bacteria</taxon>
        <taxon>Bacillati</taxon>
        <taxon>Actinomycetota</taxon>
        <taxon>Actinomycetes</taxon>
        <taxon>Propionibacteriales</taxon>
        <taxon>Propionibacteriaceae</taxon>
        <taxon>Microlunatus</taxon>
    </lineage>
</organism>
<dbReference type="InterPro" id="IPR002491">
    <property type="entry name" value="ABC_transptr_periplasmic_BD"/>
</dbReference>
<reference evidence="8" key="1">
    <citation type="journal article" date="2019" name="Int. J. Syst. Evol. Microbiol.">
        <title>The Global Catalogue of Microorganisms (GCM) 10K type strain sequencing project: providing services to taxonomists for standard genome sequencing and annotation.</title>
        <authorList>
            <consortium name="The Broad Institute Genomics Platform"/>
            <consortium name="The Broad Institute Genome Sequencing Center for Infectious Disease"/>
            <person name="Wu L."/>
            <person name="Ma J."/>
        </authorList>
    </citation>
    <scope>NUCLEOTIDE SEQUENCE [LARGE SCALE GENOMIC DNA]</scope>
    <source>
        <strain evidence="8">JCM 16929</strain>
    </source>
</reference>
<evidence type="ECO:0000256" key="2">
    <source>
        <dbReference type="ARBA" id="ARBA00008814"/>
    </source>
</evidence>
<keyword evidence="3" id="KW-0813">Transport</keyword>
<dbReference type="PANTHER" id="PTHR30532:SF24">
    <property type="entry name" value="FERRIC ENTEROBACTIN-BINDING PERIPLASMIC PROTEIN FEPB"/>
    <property type="match status" value="1"/>
</dbReference>
<comment type="caution">
    <text evidence="7">The sequence shown here is derived from an EMBL/GenBank/DDBJ whole genome shotgun (WGS) entry which is preliminary data.</text>
</comment>
<feature type="domain" description="Fe/B12 periplasmic-binding" evidence="6">
    <location>
        <begin position="62"/>
        <end position="340"/>
    </location>
</feature>
<evidence type="ECO:0000313" key="8">
    <source>
        <dbReference type="Proteomes" id="UP001501490"/>
    </source>
</evidence>
<evidence type="ECO:0000256" key="4">
    <source>
        <dbReference type="ARBA" id="ARBA00022729"/>
    </source>
</evidence>
<dbReference type="PANTHER" id="PTHR30532">
    <property type="entry name" value="IRON III DICITRATE-BINDING PERIPLASMIC PROTEIN"/>
    <property type="match status" value="1"/>
</dbReference>
<evidence type="ECO:0000256" key="3">
    <source>
        <dbReference type="ARBA" id="ARBA00022448"/>
    </source>
</evidence>
<evidence type="ECO:0000256" key="1">
    <source>
        <dbReference type="ARBA" id="ARBA00004196"/>
    </source>
</evidence>
<evidence type="ECO:0000313" key="7">
    <source>
        <dbReference type="EMBL" id="GAA3630883.1"/>
    </source>
</evidence>
<dbReference type="PROSITE" id="PS50983">
    <property type="entry name" value="FE_B12_PBP"/>
    <property type="match status" value="1"/>
</dbReference>
<dbReference type="PROSITE" id="PS51318">
    <property type="entry name" value="TAT"/>
    <property type="match status" value="1"/>
</dbReference>
<name>A0ABP7AF50_9ACTN</name>
<gene>
    <name evidence="7" type="primary">desE_1</name>
    <name evidence="7" type="ORF">GCM10022236_36750</name>
</gene>
<dbReference type="InterPro" id="IPR051313">
    <property type="entry name" value="Bact_iron-sidero_bind"/>
</dbReference>
<dbReference type="InterPro" id="IPR006311">
    <property type="entry name" value="TAT_signal"/>
</dbReference>
<dbReference type="Pfam" id="PF01497">
    <property type="entry name" value="Peripla_BP_2"/>
    <property type="match status" value="1"/>
</dbReference>
<feature type="signal peptide" evidence="5">
    <location>
        <begin position="1"/>
        <end position="29"/>
    </location>
</feature>
<dbReference type="Gene3D" id="3.40.50.1980">
    <property type="entry name" value="Nitrogenase molybdenum iron protein domain"/>
    <property type="match status" value="2"/>
</dbReference>
<comment type="similarity">
    <text evidence="2">Belongs to the bacterial solute-binding protein 8 family.</text>
</comment>
<keyword evidence="4 5" id="KW-0732">Signal</keyword>
<protein>
    <submittedName>
        <fullName evidence="7">Siderophore-binding protein DesE</fullName>
    </submittedName>
</protein>
<evidence type="ECO:0000256" key="5">
    <source>
        <dbReference type="SAM" id="SignalP"/>
    </source>
</evidence>
<feature type="chain" id="PRO_5045398760" evidence="5">
    <location>
        <begin position="30"/>
        <end position="340"/>
    </location>
</feature>
<dbReference type="SUPFAM" id="SSF53807">
    <property type="entry name" value="Helical backbone' metal receptor"/>
    <property type="match status" value="1"/>
</dbReference>
<dbReference type="Proteomes" id="UP001501490">
    <property type="component" value="Unassembled WGS sequence"/>
</dbReference>
<accession>A0ABP7AF50</accession>
<keyword evidence="8" id="KW-1185">Reference proteome</keyword>
<evidence type="ECO:0000259" key="6">
    <source>
        <dbReference type="PROSITE" id="PS50983"/>
    </source>
</evidence>
<comment type="subcellular location">
    <subcellularLocation>
        <location evidence="1">Cell envelope</location>
    </subcellularLocation>
</comment>
<dbReference type="RefSeq" id="WP_344807265.1">
    <property type="nucleotide sequence ID" value="NZ_BAABAB010000027.1"/>
</dbReference>
<proteinExistence type="inferred from homology"/>
<sequence>MNATMLDRRRFLLGLGAAALTLAGCNASAGSGDPASSASSAAAGFAWTDARGTAIDLPAVPKTIVAQSSAAAALWDFGIEVAGAYGELATDANGKLNYQAGNLDLSRLTVLGKTYGEFDLEKFAAMNPELLVDLSFDNKTLWYVPEKSLAQVEKISPTLGMTMLDLNLLEIIQEFSKLAGGLGADQSAAAVTDAKAAFEASVQQVKDAVAANPGITALGISRTADKAWIANAKQHPDFAYLQTLGVKFVPAGGKETDYFTEISYEELDRYSGDVIFDDARSPETQQASDRVAVWSSLPGVKAGQVHDWKAAAPYSYLANAPIFADFAGALANAKKVVDAG</sequence>